<feature type="transmembrane region" description="Helical" evidence="9">
    <location>
        <begin position="20"/>
        <end position="38"/>
    </location>
</feature>
<feature type="transmembrane region" description="Helical" evidence="9">
    <location>
        <begin position="174"/>
        <end position="195"/>
    </location>
</feature>
<feature type="domain" description="Lipase maturation factor 1/2 N-terminal" evidence="10">
    <location>
        <begin position="138"/>
        <end position="297"/>
    </location>
</feature>
<accession>A0A5B8MP42</accession>
<dbReference type="PANTHER" id="PTHR14463:SF5">
    <property type="entry name" value="LIPASE MATURATION FACTOR 2"/>
    <property type="match status" value="1"/>
</dbReference>
<reference evidence="12 13" key="1">
    <citation type="submission" date="2018-07" db="EMBL/GenBank/DDBJ databases">
        <title>The complete nuclear genome of the prasinophyte Chloropicon primus (CCMP1205).</title>
        <authorList>
            <person name="Pombert J.-F."/>
            <person name="Otis C."/>
            <person name="Turmel M."/>
            <person name="Lemieux C."/>
        </authorList>
    </citation>
    <scope>NUCLEOTIDE SEQUENCE [LARGE SCALE GENOMIC DNA]</scope>
    <source>
        <strain evidence="12 13">CCMP1205</strain>
    </source>
</reference>
<keyword evidence="13" id="KW-1185">Reference proteome</keyword>
<keyword evidence="3 9" id="KW-0812">Transmembrane</keyword>
<dbReference type="InterPro" id="IPR057433">
    <property type="entry name" value="LMF1/2_C"/>
</dbReference>
<feature type="transmembrane region" description="Helical" evidence="9">
    <location>
        <begin position="97"/>
        <end position="123"/>
    </location>
</feature>
<dbReference type="Pfam" id="PF25179">
    <property type="entry name" value="LMF1_C"/>
    <property type="match status" value="1"/>
</dbReference>
<evidence type="ECO:0000313" key="13">
    <source>
        <dbReference type="Proteomes" id="UP000316726"/>
    </source>
</evidence>
<dbReference type="EMBL" id="CP031038">
    <property type="protein sequence ID" value="QDZ21100.1"/>
    <property type="molecule type" value="Genomic_DNA"/>
</dbReference>
<keyword evidence="4" id="KW-0256">Endoplasmic reticulum</keyword>
<dbReference type="AlphaFoldDB" id="A0A5B8MP42"/>
<evidence type="ECO:0000259" key="10">
    <source>
        <dbReference type="Pfam" id="PF06762"/>
    </source>
</evidence>
<evidence type="ECO:0000256" key="3">
    <source>
        <dbReference type="ARBA" id="ARBA00022692"/>
    </source>
</evidence>
<dbReference type="GO" id="GO:0051604">
    <property type="term" value="P:protein maturation"/>
    <property type="evidence" value="ECO:0007669"/>
    <property type="project" value="InterPro"/>
</dbReference>
<evidence type="ECO:0000313" key="12">
    <source>
        <dbReference type="EMBL" id="QDZ21100.1"/>
    </source>
</evidence>
<feature type="transmembrane region" description="Helical" evidence="9">
    <location>
        <begin position="380"/>
        <end position="401"/>
    </location>
</feature>
<dbReference type="PANTHER" id="PTHR14463">
    <property type="entry name" value="LIPASE MATURATION FACTOR"/>
    <property type="match status" value="1"/>
</dbReference>
<protein>
    <recommendedName>
        <fullName evidence="8">Lipase maturation factor 2</fullName>
    </recommendedName>
</protein>
<dbReference type="Pfam" id="PF06762">
    <property type="entry name" value="LMF1"/>
    <property type="match status" value="1"/>
</dbReference>
<feature type="transmembrane region" description="Helical" evidence="9">
    <location>
        <begin position="233"/>
        <end position="259"/>
    </location>
</feature>
<proteinExistence type="inferred from homology"/>
<evidence type="ECO:0000256" key="1">
    <source>
        <dbReference type="ARBA" id="ARBA00004477"/>
    </source>
</evidence>
<evidence type="ECO:0000256" key="9">
    <source>
        <dbReference type="SAM" id="Phobius"/>
    </source>
</evidence>
<name>A0A5B8MP42_9CHLO</name>
<dbReference type="STRING" id="1764295.A0A5B8MP42"/>
<keyword evidence="7" id="KW-0325">Glycoprotein</keyword>
<feature type="transmembrane region" description="Helical" evidence="9">
    <location>
        <begin position="143"/>
        <end position="162"/>
    </location>
</feature>
<dbReference type="OrthoDB" id="434126at2759"/>
<comment type="similarity">
    <text evidence="2">Belongs to the lipase maturation factor family.</text>
</comment>
<feature type="transmembrane region" description="Helical" evidence="9">
    <location>
        <begin position="271"/>
        <end position="296"/>
    </location>
</feature>
<feature type="transmembrane region" description="Helical" evidence="9">
    <location>
        <begin position="339"/>
        <end position="359"/>
    </location>
</feature>
<evidence type="ECO:0000259" key="11">
    <source>
        <dbReference type="Pfam" id="PF25179"/>
    </source>
</evidence>
<dbReference type="InterPro" id="IPR009613">
    <property type="entry name" value="LMF"/>
</dbReference>
<dbReference type="InterPro" id="IPR057434">
    <property type="entry name" value="LMF1/2_N"/>
</dbReference>
<evidence type="ECO:0000256" key="8">
    <source>
        <dbReference type="ARBA" id="ARBA00040643"/>
    </source>
</evidence>
<dbReference type="GO" id="GO:0005789">
    <property type="term" value="C:endoplasmic reticulum membrane"/>
    <property type="evidence" value="ECO:0007669"/>
    <property type="project" value="UniProtKB-SubCell"/>
</dbReference>
<feature type="transmembrane region" description="Helical" evidence="9">
    <location>
        <begin position="423"/>
        <end position="444"/>
    </location>
</feature>
<evidence type="ECO:0000256" key="4">
    <source>
        <dbReference type="ARBA" id="ARBA00022824"/>
    </source>
</evidence>
<evidence type="ECO:0000256" key="6">
    <source>
        <dbReference type="ARBA" id="ARBA00023136"/>
    </source>
</evidence>
<sequence length="707" mass="79661">MAKARGRLVGMPTYEVTADVFLRFLSLVYLFAFVSLWTQLPGLYSREGILPIERLLEHQVDTAGLETGLDVLKRHPSLVVLGVKHFGYDADVVLESVVLMGVATSLVSVCYGWCGSVLMFIQYLLYLSVMRVGQTFLSFQWDALLLEIGFASIFLARLGVSARWSSRHCRERPPLAALFLVRFILFKLMLMSGVVKIQADCPTWLNLTACHYHFATQCIPTPLAWFFSNLPPLLLKLSVAATLWIEIAAPVLILLPFVAVQKFAAVVQITLQAFILVTGNYNFFNLLTVALCLTLLDLGKGGEVQATRAGKESKRSLLDTLDEKGPLGLVYHLLQKSNLVSYTFCLAFAAYTGYLMFHFQLGPGDASIDLLVTKRSLQRLVDAYLPLILSFYGVATVLAGLHDVLGAVLVRKGKGVAEHVKDIAWKATVMALVVCVFTAGFVPITQLSPRASKKLWPAVKSAYDLSAEWHIVSGYGLFRRMTGVGDVEGQGDRIERPELEIQGSLDGEVWVPYNFTYKPGPVGRPPPWAAPHQPRLDWQMWFAALHREHDLWFIHFIYKLLLGEPCVLGLMGAGNNPTFEKNLPEFIRVIRYHYNFTTPGDSDWWNRTEDKDNFQTSLHLRPLRKDDESLLEILKQYRFKVKESLETAEDWVSQKEGERRGQGQTTLGRIWVTRRFEIACTFFTVAFAPSLVRILGTWFNGGRKPRR</sequence>
<evidence type="ECO:0000256" key="2">
    <source>
        <dbReference type="ARBA" id="ARBA00005512"/>
    </source>
</evidence>
<evidence type="ECO:0000256" key="7">
    <source>
        <dbReference type="ARBA" id="ARBA00023180"/>
    </source>
</evidence>
<organism evidence="12 13">
    <name type="scientific">Chloropicon primus</name>
    <dbReference type="NCBI Taxonomy" id="1764295"/>
    <lineage>
        <taxon>Eukaryota</taxon>
        <taxon>Viridiplantae</taxon>
        <taxon>Chlorophyta</taxon>
        <taxon>Chloropicophyceae</taxon>
        <taxon>Chloropicales</taxon>
        <taxon>Chloropicaceae</taxon>
        <taxon>Chloropicon</taxon>
    </lineage>
</organism>
<feature type="domain" description="Lipase maturation factor 1/2 C-terminal" evidence="11">
    <location>
        <begin position="471"/>
        <end position="612"/>
    </location>
</feature>
<gene>
    <name evidence="12" type="ORF">A3770_05p36180</name>
</gene>
<keyword evidence="6 9" id="KW-0472">Membrane</keyword>
<keyword evidence="5 9" id="KW-1133">Transmembrane helix</keyword>
<evidence type="ECO:0000256" key="5">
    <source>
        <dbReference type="ARBA" id="ARBA00022989"/>
    </source>
</evidence>
<comment type="subcellular location">
    <subcellularLocation>
        <location evidence="1">Endoplasmic reticulum membrane</location>
        <topology evidence="1">Multi-pass membrane protein</topology>
    </subcellularLocation>
</comment>
<dbReference type="Proteomes" id="UP000316726">
    <property type="component" value="Chromosome 5"/>
</dbReference>